<protein>
    <recommendedName>
        <fullName evidence="8">Telomere-associated protein Rif1 N-terminal domain-containing protein</fullName>
    </recommendedName>
</protein>
<keyword evidence="4" id="KW-0779">Telomere</keyword>
<evidence type="ECO:0000256" key="1">
    <source>
        <dbReference type="ARBA" id="ARBA00004123"/>
    </source>
</evidence>
<feature type="compositionally biased region" description="Low complexity" evidence="7">
    <location>
        <begin position="1801"/>
        <end position="1811"/>
    </location>
</feature>
<reference evidence="9" key="1">
    <citation type="journal article" date="2020" name="Stud. Mycol.">
        <title>101 Dothideomycetes genomes: a test case for predicting lifestyles and emergence of pathogens.</title>
        <authorList>
            <person name="Haridas S."/>
            <person name="Albert R."/>
            <person name="Binder M."/>
            <person name="Bloem J."/>
            <person name="Labutti K."/>
            <person name="Salamov A."/>
            <person name="Andreopoulos B."/>
            <person name="Baker S."/>
            <person name="Barry K."/>
            <person name="Bills G."/>
            <person name="Bluhm B."/>
            <person name="Cannon C."/>
            <person name="Castanera R."/>
            <person name="Culley D."/>
            <person name="Daum C."/>
            <person name="Ezra D."/>
            <person name="Gonzalez J."/>
            <person name="Henrissat B."/>
            <person name="Kuo A."/>
            <person name="Liang C."/>
            <person name="Lipzen A."/>
            <person name="Lutzoni F."/>
            <person name="Magnuson J."/>
            <person name="Mondo S."/>
            <person name="Nolan M."/>
            <person name="Ohm R."/>
            <person name="Pangilinan J."/>
            <person name="Park H.-J."/>
            <person name="Ramirez L."/>
            <person name="Alfaro M."/>
            <person name="Sun H."/>
            <person name="Tritt A."/>
            <person name="Yoshinaga Y."/>
            <person name="Zwiers L.-H."/>
            <person name="Turgeon B."/>
            <person name="Goodwin S."/>
            <person name="Spatafora J."/>
            <person name="Crous P."/>
            <person name="Grigoriev I."/>
        </authorList>
    </citation>
    <scope>NUCLEOTIDE SEQUENCE</scope>
    <source>
        <strain evidence="9">CBS 121410</strain>
    </source>
</reference>
<accession>A0A9P4I2R6</accession>
<dbReference type="Proteomes" id="UP000799776">
    <property type="component" value="Unassembled WGS sequence"/>
</dbReference>
<keyword evidence="10" id="KW-1185">Reference proteome</keyword>
<dbReference type="OrthoDB" id="5399929at2759"/>
<feature type="compositionally biased region" description="Polar residues" evidence="7">
    <location>
        <begin position="1358"/>
        <end position="1369"/>
    </location>
</feature>
<organism evidence="9 10">
    <name type="scientific">Saccharata proteae CBS 121410</name>
    <dbReference type="NCBI Taxonomy" id="1314787"/>
    <lineage>
        <taxon>Eukaryota</taxon>
        <taxon>Fungi</taxon>
        <taxon>Dikarya</taxon>
        <taxon>Ascomycota</taxon>
        <taxon>Pezizomycotina</taxon>
        <taxon>Dothideomycetes</taxon>
        <taxon>Dothideomycetes incertae sedis</taxon>
        <taxon>Botryosphaeriales</taxon>
        <taxon>Saccharataceae</taxon>
        <taxon>Saccharata</taxon>
    </lineage>
</organism>
<feature type="compositionally biased region" description="Polar residues" evidence="7">
    <location>
        <begin position="1541"/>
        <end position="1553"/>
    </location>
</feature>
<feature type="compositionally biased region" description="Polar residues" evidence="7">
    <location>
        <begin position="1567"/>
        <end position="1580"/>
    </location>
</feature>
<keyword evidence="3" id="KW-0158">Chromosome</keyword>
<gene>
    <name evidence="9" type="ORF">K490DRAFT_61567</name>
</gene>
<sequence>MLPSSSPVSSSSSLLANLPTRPPTPPRDTERTIDAALEFLSDSFETEIDIPDNGVSKPFVNTPPDQSPSSSLDPANASGRRKRVEFSPWTNYQKAPNVGSRVLTPLRPLPQLKNPTPLRSILKPHEPPKISNPEANANELWTSQEPATFPEMLESLARHLAGKSRATRADAYIALLNAMKTYENLPDGDALAHKMSLFTQFIRRDLKAVNPVTGAQDVQLSLQALKLLMVFIRMAPVAAEIPDEFAAFFVDHAIEVARSESPSKALTNHLLYTISQQQFGPRVLNAERADRIITVLQDIEDRVSGNHVVATRILIYKKLLDQARPVMLARISDWLQHVFHGLLSSIKDIRLRSIDMAHTLGIRIGDTPQVYKGVSDILEKKLDQGNYGNYFIDQLTRKVSRRDEARKEEAEQVPLIWAAVILLVRNRRKRIDTWKFLKRFLEIFQKCVNSSNKEIAVQAGLAWNRFVYSIRPDETTSPSIRKLLRAAIIPQFERKGTDQDSRRLRSSALSSYCNLLYYAFPPTASSAQLDIYWDEYVALGVQKLVEVDTRGLHSSCRILNTLFFGNSTRIWNEDLAIEVPLVKPENLPRLDPKWVRHRTATVLHVVEYCIGSLTWNPDDGTEGLVRNMWSALMTSISEAGSKEVTASTDLKEAIAHVMNLLLRLWKNQSSSPESGQEVSEHWMRNFGFLAQTALETLGPGHFADPILTINEAMDVEAITTPSHRSRSRGSPRSPLLHLIDLMYNDSNAQVDSETYLDLARRSITSCLAARSSRKSKMELLRDCAVVATGKTSGGPSSLRLFGVWVLVADLATQILEKELTQQDGHYHLGEEYDSIVQILIRGLYSGDRPVISTARRLHNGLVETVKREGADGAVLLAVTEPLSEALQSGNAAFNCNACISYAGFIMDKSSHPRHRKSIEDARRLLWGVGGAAGRPADFDPYNYLYKMIVCQLRQAYGFPDSLNLLLLRRLLIALPALTKSWPASFAAILLHKTQDGIALWIEDSHRKFTGSTDQMLHAIQDDVFKLWSTVTSTMQALNRHDSVILRQYEKLITSGLTSRRRAIVNKTIELWNATFGTEKILRYPSTVEDALRKLNQIADIKLPTFPKADSEEELSVPTFADSQSDIAPSTLMTGATGAAFLESQLLTERQKEVLERQKAEGAAMFPDIKSSPAEQAEKQHNSILSHGVNPAALRIAELPVPNPIANDEDGHRTPILQPDEDPLNDIPSSSPTPKSRQTSDVLAAVQKPAQEQDQQDVADIPSSPPRISSSPSPENTTVVEDSFAGDIQGAQNPSESPEVNAKGESTPGQPPTLQQEQEPAPASSSISGLDDEDVTEFNQSFPSDLDFSDGFSDLPSSTLDMQSTAQIVNELQAYEERKERSSQSSPAKESHAAEVVVFEDQAAKSDDVFADSLTEVNGSEVQKDATSPSGFTSKAAGQHLESTVVRSFQPNGEGETTMDPDRTTLLVEDDSKVLDSFILVEDKQEVTRPNDDSKKNAEALVPITGSTPISSNKRKSSSTPSRKTSSKRPRNSTSPHKRIRGNSTISQLSPTQKDSSKDDLLEMIIVDTSQRVLRNSNKKGSTSTPTPSVPPHLRSSKASPQTHHTPTRASGRKQTESTTLPAKIHSQQPRSSPRVAETASAKHRTATPEANNSTQMSLRSSRRISGMEASPTNLPPLRSGRKRKSEASERTDEGDDSQMTIEDSFGSTTATAITIKDDEMLAPPKKRGRGRPRKEDAECSTSQQQPPNPDTPASTRSVRSTRGTASSLQHSILAEPQSSDDKTDVDKQEEEEGDSFAPGTAEVEAMEAAMADGMVFSGPATPVVPAPRPLAPAESEASQEDSQREGGADNVSDADPDMEARATMASRVKAEPKSIIARLKRIYEDCKGMVLGSQDEREIDDVLLDMRVEFREAARRAKARDGA</sequence>
<evidence type="ECO:0000259" key="8">
    <source>
        <dbReference type="Pfam" id="PF12231"/>
    </source>
</evidence>
<dbReference type="GO" id="GO:0005634">
    <property type="term" value="C:nucleus"/>
    <property type="evidence" value="ECO:0007669"/>
    <property type="project" value="UniProtKB-SubCell"/>
</dbReference>
<keyword evidence="5" id="KW-0539">Nucleus</keyword>
<evidence type="ECO:0000256" key="7">
    <source>
        <dbReference type="SAM" id="MobiDB-lite"/>
    </source>
</evidence>
<feature type="region of interest" description="Disordered" evidence="7">
    <location>
        <begin position="1415"/>
        <end position="1856"/>
    </location>
</feature>
<dbReference type="GO" id="GO:0140445">
    <property type="term" value="C:chromosome, telomeric repeat region"/>
    <property type="evidence" value="ECO:0007669"/>
    <property type="project" value="TreeGrafter"/>
</dbReference>
<feature type="compositionally biased region" description="Polar residues" evidence="7">
    <location>
        <begin position="1697"/>
        <end position="1712"/>
    </location>
</feature>
<feature type="compositionally biased region" description="Low complexity" evidence="7">
    <location>
        <begin position="1340"/>
        <end position="1357"/>
    </location>
</feature>
<dbReference type="GO" id="GO:0000723">
    <property type="term" value="P:telomere maintenance"/>
    <property type="evidence" value="ECO:0007669"/>
    <property type="project" value="TreeGrafter"/>
</dbReference>
<name>A0A9P4I2R6_9PEZI</name>
<feature type="compositionally biased region" description="Low complexity" evidence="7">
    <location>
        <begin position="1"/>
        <end position="15"/>
    </location>
</feature>
<feature type="compositionally biased region" description="Polar residues" evidence="7">
    <location>
        <begin position="1616"/>
        <end position="1631"/>
    </location>
</feature>
<dbReference type="InterPro" id="IPR016024">
    <property type="entry name" value="ARM-type_fold"/>
</dbReference>
<feature type="region of interest" description="Disordered" evidence="7">
    <location>
        <begin position="1"/>
        <end position="29"/>
    </location>
</feature>
<feature type="compositionally biased region" description="Basic and acidic residues" evidence="7">
    <location>
        <begin position="1480"/>
        <end position="1497"/>
    </location>
</feature>
<dbReference type="PANTHER" id="PTHR22928:SF3">
    <property type="entry name" value="TELOMERE-ASSOCIATED PROTEIN RIF1"/>
    <property type="match status" value="1"/>
</dbReference>
<feature type="compositionally biased region" description="Polar residues" evidence="7">
    <location>
        <begin position="1739"/>
        <end position="1770"/>
    </location>
</feature>
<evidence type="ECO:0000256" key="5">
    <source>
        <dbReference type="ARBA" id="ARBA00023242"/>
    </source>
</evidence>
<dbReference type="PANTHER" id="PTHR22928">
    <property type="entry name" value="TELOMERE-ASSOCIATED PROTEIN RIF1"/>
    <property type="match status" value="1"/>
</dbReference>
<evidence type="ECO:0000313" key="9">
    <source>
        <dbReference type="EMBL" id="KAF2092122.1"/>
    </source>
</evidence>
<feature type="compositionally biased region" description="Polar residues" evidence="7">
    <location>
        <begin position="1440"/>
        <end position="1450"/>
    </location>
</feature>
<proteinExistence type="predicted"/>
<feature type="compositionally biased region" description="Low complexity" evidence="7">
    <location>
        <begin position="63"/>
        <end position="74"/>
    </location>
</feature>
<dbReference type="SUPFAM" id="SSF48371">
    <property type="entry name" value="ARM repeat"/>
    <property type="match status" value="1"/>
</dbReference>
<feature type="domain" description="Telomere-associated protein Rif1 N-terminal" evidence="8">
    <location>
        <begin position="160"/>
        <end position="537"/>
    </location>
</feature>
<feature type="compositionally biased region" description="Basic residues" evidence="7">
    <location>
        <begin position="1524"/>
        <end position="1540"/>
    </location>
</feature>
<dbReference type="InterPro" id="IPR022031">
    <property type="entry name" value="Rif1_N"/>
</dbReference>
<feature type="region of interest" description="Disordered" evidence="7">
    <location>
        <begin position="44"/>
        <end position="92"/>
    </location>
</feature>
<feature type="compositionally biased region" description="Polar residues" evidence="7">
    <location>
        <begin position="1311"/>
        <end position="1327"/>
    </location>
</feature>
<feature type="region of interest" description="Disordered" evidence="7">
    <location>
        <begin position="1162"/>
        <end position="1181"/>
    </location>
</feature>
<comment type="caution">
    <text evidence="9">The sequence shown here is derived from an EMBL/GenBank/DDBJ whole genome shotgun (WGS) entry which is preliminary data.</text>
</comment>
<evidence type="ECO:0000256" key="3">
    <source>
        <dbReference type="ARBA" id="ARBA00022454"/>
    </source>
</evidence>
<comment type="subcellular location">
    <subcellularLocation>
        <location evidence="2">Chromosome</location>
        <location evidence="2">Telomere</location>
    </subcellularLocation>
    <subcellularLocation>
        <location evidence="1">Nucleus</location>
    </subcellularLocation>
</comment>
<feature type="compositionally biased region" description="Polar residues" evidence="7">
    <location>
        <begin position="1648"/>
        <end position="1659"/>
    </location>
</feature>
<evidence type="ECO:0000256" key="2">
    <source>
        <dbReference type="ARBA" id="ARBA00004574"/>
    </source>
</evidence>
<evidence type="ECO:0000256" key="6">
    <source>
        <dbReference type="ARBA" id="ARBA00023306"/>
    </source>
</evidence>
<feature type="compositionally biased region" description="Polar residues" evidence="7">
    <location>
        <begin position="1226"/>
        <end position="1240"/>
    </location>
</feature>
<dbReference type="Pfam" id="PF12231">
    <property type="entry name" value="Rif1_N"/>
    <property type="match status" value="1"/>
</dbReference>
<feature type="compositionally biased region" description="Low complexity" evidence="7">
    <location>
        <begin position="1506"/>
        <end position="1523"/>
    </location>
</feature>
<dbReference type="EMBL" id="ML978711">
    <property type="protein sequence ID" value="KAF2092122.1"/>
    <property type="molecule type" value="Genomic_DNA"/>
</dbReference>
<feature type="region of interest" description="Disordered" evidence="7">
    <location>
        <begin position="1201"/>
        <end position="1392"/>
    </location>
</feature>
<evidence type="ECO:0000313" key="10">
    <source>
        <dbReference type="Proteomes" id="UP000799776"/>
    </source>
</evidence>
<feature type="compositionally biased region" description="Polar residues" evidence="7">
    <location>
        <begin position="1596"/>
        <end position="1608"/>
    </location>
</feature>
<keyword evidence="6" id="KW-0131">Cell cycle</keyword>
<feature type="compositionally biased region" description="Polar residues" evidence="7">
    <location>
        <begin position="1415"/>
        <end position="1432"/>
    </location>
</feature>
<evidence type="ECO:0000256" key="4">
    <source>
        <dbReference type="ARBA" id="ARBA00022895"/>
    </source>
</evidence>